<dbReference type="InterPro" id="IPR036837">
    <property type="entry name" value="Cation_efflux_CTD_sf"/>
</dbReference>
<evidence type="ECO:0000256" key="5">
    <source>
        <dbReference type="ARBA" id="ARBA00022989"/>
    </source>
</evidence>
<dbReference type="GO" id="GO:0008324">
    <property type="term" value="F:monoatomic cation transmembrane transporter activity"/>
    <property type="evidence" value="ECO:0007669"/>
    <property type="project" value="InterPro"/>
</dbReference>
<keyword evidence="5 7" id="KW-1133">Transmembrane helix</keyword>
<comment type="similarity">
    <text evidence="2">Belongs to the cation diffusion facilitator (CDF) transporter (TC 2.A.4) family.</text>
</comment>
<evidence type="ECO:0000256" key="3">
    <source>
        <dbReference type="ARBA" id="ARBA00022448"/>
    </source>
</evidence>
<dbReference type="Proteomes" id="UP000237947">
    <property type="component" value="Chromosome"/>
</dbReference>
<dbReference type="OrthoDB" id="9806522at2"/>
<feature type="transmembrane region" description="Helical" evidence="7">
    <location>
        <begin position="21"/>
        <end position="43"/>
    </location>
</feature>
<protein>
    <submittedName>
        <fullName evidence="10">Cation transporter</fullName>
    </submittedName>
</protein>
<keyword evidence="4 7" id="KW-0812">Transmembrane</keyword>
<dbReference type="PANTHER" id="PTHR43840">
    <property type="entry name" value="MITOCHONDRIAL METAL TRANSPORTER 1-RELATED"/>
    <property type="match status" value="1"/>
</dbReference>
<feature type="domain" description="Cation efflux protein cytoplasmic" evidence="9">
    <location>
        <begin position="220"/>
        <end position="297"/>
    </location>
</feature>
<accession>A0A2S0KLJ6</accession>
<evidence type="ECO:0000259" key="9">
    <source>
        <dbReference type="Pfam" id="PF16916"/>
    </source>
</evidence>
<dbReference type="FunFam" id="1.20.1510.10:FF:000006">
    <property type="entry name" value="Divalent cation efflux transporter"/>
    <property type="match status" value="1"/>
</dbReference>
<evidence type="ECO:0000313" key="11">
    <source>
        <dbReference type="Proteomes" id="UP000237947"/>
    </source>
</evidence>
<sequence>MGKFVQTEAKQSISRTESGKKISLIGLLLNFFLFLIKLVAGLFTNSNSVVADAINNLMDFSSSIISMLGFKLSAKSADKEHPFGHGRYEYISGFLISILIFVVGLEILRNGVVKILDPKDFRFSPVLIGAMIISIIVKIWMMKFYKKGAEKINSQTFVAAAQDSFNDVLVSSGVLLALLISYYTRVNLDGYITVILALYILWSGLELVKDTINPIIGTCPSDEEIRNYNNLVLATEGVKGVHDWEIHEYGPENLFASVHIEVDKNLSIEAAHLISENVKEKFSQVYNINLTVHIDPYNDDL</sequence>
<dbReference type="PANTHER" id="PTHR43840:SF15">
    <property type="entry name" value="MITOCHONDRIAL METAL TRANSPORTER 1-RELATED"/>
    <property type="match status" value="1"/>
</dbReference>
<evidence type="ECO:0000259" key="8">
    <source>
        <dbReference type="Pfam" id="PF01545"/>
    </source>
</evidence>
<dbReference type="InterPro" id="IPR027469">
    <property type="entry name" value="Cation_efflux_TMD_sf"/>
</dbReference>
<dbReference type="Pfam" id="PF16916">
    <property type="entry name" value="ZT_dimer"/>
    <property type="match status" value="1"/>
</dbReference>
<evidence type="ECO:0000313" key="10">
    <source>
        <dbReference type="EMBL" id="AVM41877.1"/>
    </source>
</evidence>
<dbReference type="InterPro" id="IPR058533">
    <property type="entry name" value="Cation_efflux_TM"/>
</dbReference>
<reference evidence="11" key="1">
    <citation type="submission" date="2018-02" db="EMBL/GenBank/DDBJ databases">
        <authorList>
            <person name="Holder M.E."/>
            <person name="Ajami N.J."/>
            <person name="Petrosino J.F."/>
        </authorList>
    </citation>
    <scope>NUCLEOTIDE SEQUENCE [LARGE SCALE GENOMIC DNA]</scope>
    <source>
        <strain evidence="11">CCUG 47711</strain>
    </source>
</reference>
<dbReference type="RefSeq" id="WP_106011865.1">
    <property type="nucleotide sequence ID" value="NZ_CP027226.1"/>
</dbReference>
<keyword evidence="11" id="KW-1185">Reference proteome</keyword>
<dbReference type="Gene3D" id="1.20.1510.10">
    <property type="entry name" value="Cation efflux protein transmembrane domain"/>
    <property type="match status" value="1"/>
</dbReference>
<dbReference type="SUPFAM" id="SSF160240">
    <property type="entry name" value="Cation efflux protein cytoplasmic domain-like"/>
    <property type="match status" value="1"/>
</dbReference>
<dbReference type="Pfam" id="PF01545">
    <property type="entry name" value="Cation_efflux"/>
    <property type="match status" value="1"/>
</dbReference>
<evidence type="ECO:0000256" key="4">
    <source>
        <dbReference type="ARBA" id="ARBA00022692"/>
    </source>
</evidence>
<evidence type="ECO:0000256" key="7">
    <source>
        <dbReference type="SAM" id="Phobius"/>
    </source>
</evidence>
<organism evidence="10 11">
    <name type="scientific">Fastidiosipila sanguinis</name>
    <dbReference type="NCBI Taxonomy" id="236753"/>
    <lineage>
        <taxon>Bacteria</taxon>
        <taxon>Bacillati</taxon>
        <taxon>Bacillota</taxon>
        <taxon>Clostridia</taxon>
        <taxon>Eubacteriales</taxon>
        <taxon>Oscillospiraceae</taxon>
        <taxon>Fastidiosipila</taxon>
    </lineage>
</organism>
<gene>
    <name evidence="10" type="ORF">C5Q98_00905</name>
</gene>
<comment type="subcellular location">
    <subcellularLocation>
        <location evidence="1">Membrane</location>
        <topology evidence="1">Multi-pass membrane protein</topology>
    </subcellularLocation>
</comment>
<feature type="transmembrane region" description="Helical" evidence="7">
    <location>
        <begin position="90"/>
        <end position="108"/>
    </location>
</feature>
<dbReference type="InterPro" id="IPR002524">
    <property type="entry name" value="Cation_efflux"/>
</dbReference>
<dbReference type="EMBL" id="CP027226">
    <property type="protein sequence ID" value="AVM41877.1"/>
    <property type="molecule type" value="Genomic_DNA"/>
</dbReference>
<evidence type="ECO:0000256" key="6">
    <source>
        <dbReference type="ARBA" id="ARBA00023136"/>
    </source>
</evidence>
<feature type="transmembrane region" description="Helical" evidence="7">
    <location>
        <begin position="123"/>
        <end position="145"/>
    </location>
</feature>
<dbReference type="InterPro" id="IPR050291">
    <property type="entry name" value="CDF_Transporter"/>
</dbReference>
<evidence type="ECO:0000256" key="2">
    <source>
        <dbReference type="ARBA" id="ARBA00008114"/>
    </source>
</evidence>
<keyword evidence="3" id="KW-0813">Transport</keyword>
<name>A0A2S0KLJ6_9FIRM</name>
<proteinExistence type="inferred from homology"/>
<dbReference type="NCBIfam" id="TIGR01297">
    <property type="entry name" value="CDF"/>
    <property type="match status" value="1"/>
</dbReference>
<keyword evidence="6 7" id="KW-0472">Membrane</keyword>
<evidence type="ECO:0000256" key="1">
    <source>
        <dbReference type="ARBA" id="ARBA00004141"/>
    </source>
</evidence>
<dbReference type="Gene3D" id="3.30.70.1350">
    <property type="entry name" value="Cation efflux protein, cytoplasmic domain"/>
    <property type="match status" value="1"/>
</dbReference>
<dbReference type="GO" id="GO:0016020">
    <property type="term" value="C:membrane"/>
    <property type="evidence" value="ECO:0007669"/>
    <property type="project" value="UniProtKB-SubCell"/>
</dbReference>
<dbReference type="InterPro" id="IPR027470">
    <property type="entry name" value="Cation_efflux_CTD"/>
</dbReference>
<feature type="domain" description="Cation efflux protein transmembrane" evidence="8">
    <location>
        <begin position="24"/>
        <end position="212"/>
    </location>
</feature>
<dbReference type="SUPFAM" id="SSF161111">
    <property type="entry name" value="Cation efflux protein transmembrane domain-like"/>
    <property type="match status" value="1"/>
</dbReference>
<dbReference type="AlphaFoldDB" id="A0A2S0KLJ6"/>
<dbReference type="KEGG" id="fsa:C5Q98_00905"/>